<dbReference type="InterPro" id="IPR015330">
    <property type="entry name" value="DNA_primase/pol_bifunc_N"/>
</dbReference>
<reference evidence="2" key="1">
    <citation type="submission" date="2020-10" db="EMBL/GenBank/DDBJ databases">
        <title>Sequencing the genomes of 1000 actinobacteria strains.</title>
        <authorList>
            <person name="Klenk H.-P."/>
        </authorList>
    </citation>
    <scope>NUCLEOTIDE SEQUENCE</scope>
    <source>
        <strain evidence="2">DSM 46832</strain>
    </source>
</reference>
<evidence type="ECO:0000313" key="3">
    <source>
        <dbReference type="Proteomes" id="UP000649753"/>
    </source>
</evidence>
<dbReference type="Proteomes" id="UP000649753">
    <property type="component" value="Unassembled WGS sequence"/>
</dbReference>
<dbReference type="Pfam" id="PF09250">
    <property type="entry name" value="Prim-Pol"/>
    <property type="match status" value="1"/>
</dbReference>
<dbReference type="AlphaFoldDB" id="A0A927R4A3"/>
<proteinExistence type="predicted"/>
<evidence type="ECO:0000259" key="1">
    <source>
        <dbReference type="SMART" id="SM00943"/>
    </source>
</evidence>
<keyword evidence="3" id="KW-1185">Reference proteome</keyword>
<comment type="caution">
    <text evidence="2">The sequence shown here is derived from an EMBL/GenBank/DDBJ whole genome shotgun (WGS) entry which is preliminary data.</text>
</comment>
<organism evidence="2 3">
    <name type="scientific">Plantactinospora soyae</name>
    <dbReference type="NCBI Taxonomy" id="1544732"/>
    <lineage>
        <taxon>Bacteria</taxon>
        <taxon>Bacillati</taxon>
        <taxon>Actinomycetota</taxon>
        <taxon>Actinomycetes</taxon>
        <taxon>Micromonosporales</taxon>
        <taxon>Micromonosporaceae</taxon>
        <taxon>Plantactinospora</taxon>
    </lineage>
</organism>
<gene>
    <name evidence="2" type="ORF">H4W31_008266</name>
</gene>
<protein>
    <recommendedName>
        <fullName evidence="1">DNA primase/polymerase bifunctional N-terminal domain-containing protein</fullName>
    </recommendedName>
</protein>
<dbReference type="SMART" id="SM00943">
    <property type="entry name" value="Prim-Pol"/>
    <property type="match status" value="1"/>
</dbReference>
<accession>A0A927R4A3</accession>
<sequence length="227" mass="25381">MMWGRVRPPTVRLSQLDRVRLRRVAVRYAGHGWDVTPGACLARHRFVCGRAGCPTTGCHPALEQWEQTATADPARVATWWRIRPHAILLATGRAFDVLEVPAYLGRYALEQARPRLYGAVSGQLRGPVAITPGGRWMFLVRSGEPLRPELDNSLYVVRHGPGSWIPAPPTRLPEGTVRWAVSPEESRWRLADPYCVQELLIEALEVVTPSLPAPLFPAHLPVPRRGF</sequence>
<name>A0A927R4A3_9ACTN</name>
<feature type="domain" description="DNA primase/polymerase bifunctional N-terminal" evidence="1">
    <location>
        <begin position="25"/>
        <end position="200"/>
    </location>
</feature>
<evidence type="ECO:0000313" key="2">
    <source>
        <dbReference type="EMBL" id="MBE1492628.1"/>
    </source>
</evidence>
<dbReference type="EMBL" id="JADBEB010000001">
    <property type="protein sequence ID" value="MBE1492628.1"/>
    <property type="molecule type" value="Genomic_DNA"/>
</dbReference>